<keyword evidence="2" id="KW-0472">Membrane</keyword>
<evidence type="ECO:0000313" key="3">
    <source>
        <dbReference type="EMBL" id="SPD86994.1"/>
    </source>
</evidence>
<keyword evidence="4" id="KW-1185">Reference proteome</keyword>
<keyword evidence="2" id="KW-1133">Transmembrane helix</keyword>
<sequence length="427" mass="43629">MSNNGSFPGNGGPGFGNQQGPQGGSWQSGGQQYPPAGQQAGWGQQNPGQQPPPAWSGAPGQPTPYGQQQYPTQPHYAAQPQYGQGGPQQPWGYPPAQGQNQSPKKSNKAVLGVVGGVVGVALIGGTVYALGRPNPAPAPTVSTSGLSTPTVATAKASDVVSAYLRALGSGDSATALSLAATAPTDTTLLTDAVLAKTTAGKLTDISVPDVAGQATSVTATYSLNGKPVTATFAVTNVGGQYRMAQVAAEVELAAMADVPLKLAGVRPTGDVVSVFPGVYPVTPVNKYYSIGTVSMAVSDTEDVTPDSRTVGLSSAGKSAIVKAANAKWKACLKSHSLRPSGCGFGVRSRSGVKLITSSIKWTKKSGAKWSSAKFKLVAPGLAEAKSAATVHFYARDARVSGRYWFKDVKLQGVSALIGSSKVSVTFY</sequence>
<reference evidence="3 4" key="1">
    <citation type="submission" date="2018-02" db="EMBL/GenBank/DDBJ databases">
        <authorList>
            <person name="Cohen D.B."/>
            <person name="Kent A.D."/>
        </authorList>
    </citation>
    <scope>NUCLEOTIDE SEQUENCE [LARGE SCALE GENOMIC DNA]</scope>
    <source>
        <strain evidence="3">1</strain>
    </source>
</reference>
<proteinExistence type="predicted"/>
<feature type="compositionally biased region" description="Gly residues" evidence="1">
    <location>
        <begin position="8"/>
        <end position="27"/>
    </location>
</feature>
<name>A0A2N9JFV1_9ACTN</name>
<accession>A0A2N9JFV1</accession>
<evidence type="ECO:0000256" key="1">
    <source>
        <dbReference type="SAM" id="MobiDB-lite"/>
    </source>
</evidence>
<keyword evidence="2" id="KW-0812">Transmembrane</keyword>
<feature type="transmembrane region" description="Helical" evidence="2">
    <location>
        <begin position="109"/>
        <end position="130"/>
    </location>
</feature>
<dbReference type="Proteomes" id="UP000238164">
    <property type="component" value="Chromosome 1"/>
</dbReference>
<feature type="compositionally biased region" description="Low complexity" evidence="1">
    <location>
        <begin position="28"/>
        <end position="48"/>
    </location>
</feature>
<dbReference type="EMBL" id="LT985188">
    <property type="protein sequence ID" value="SPD86994.1"/>
    <property type="molecule type" value="Genomic_DNA"/>
</dbReference>
<evidence type="ECO:0000256" key="2">
    <source>
        <dbReference type="SAM" id="Phobius"/>
    </source>
</evidence>
<feature type="compositionally biased region" description="Low complexity" evidence="1">
    <location>
        <begin position="59"/>
        <end position="99"/>
    </location>
</feature>
<dbReference type="AlphaFoldDB" id="A0A2N9JFV1"/>
<protein>
    <submittedName>
        <fullName evidence="3">Uncharacterized protein</fullName>
    </submittedName>
</protein>
<gene>
    <name evidence="3" type="ORF">MPLG2_1964</name>
</gene>
<dbReference type="KEGG" id="mgg:MPLG2_1964"/>
<feature type="region of interest" description="Disordered" evidence="1">
    <location>
        <begin position="1"/>
        <end position="107"/>
    </location>
</feature>
<dbReference type="OrthoDB" id="3807879at2"/>
<dbReference type="RefSeq" id="WP_105185825.1">
    <property type="nucleotide sequence ID" value="NZ_BAAAGO010000032.1"/>
</dbReference>
<evidence type="ECO:0000313" key="4">
    <source>
        <dbReference type="Proteomes" id="UP000238164"/>
    </source>
</evidence>
<organism evidence="3 4">
    <name type="scientific">Micropruina glycogenica</name>
    <dbReference type="NCBI Taxonomy" id="75385"/>
    <lineage>
        <taxon>Bacteria</taxon>
        <taxon>Bacillati</taxon>
        <taxon>Actinomycetota</taxon>
        <taxon>Actinomycetes</taxon>
        <taxon>Propionibacteriales</taxon>
        <taxon>Nocardioidaceae</taxon>
        <taxon>Micropruina</taxon>
    </lineage>
</organism>